<feature type="binding site" evidence="1">
    <location>
        <position position="72"/>
    </location>
    <ligand>
        <name>a divalent metal cation</name>
        <dbReference type="ChEBI" id="CHEBI:60240"/>
        <label>1</label>
    </ligand>
</feature>
<protein>
    <submittedName>
        <fullName evidence="2">TatD DNase family protein</fullName>
    </submittedName>
</protein>
<feature type="binding site" evidence="1">
    <location>
        <position position="107"/>
    </location>
    <ligand>
        <name>a divalent metal cation</name>
        <dbReference type="ChEBI" id="CHEBI:60240"/>
        <label>2</label>
    </ligand>
</feature>
<dbReference type="EMBL" id="FXAU01000001">
    <property type="protein sequence ID" value="SMG14880.1"/>
    <property type="molecule type" value="Genomic_DNA"/>
</dbReference>
<name>A0A1X7IK40_9SPHI</name>
<evidence type="ECO:0000313" key="2">
    <source>
        <dbReference type="EMBL" id="SMG14880.1"/>
    </source>
</evidence>
<dbReference type="PIRSF" id="PIRSF005902">
    <property type="entry name" value="DNase_TatD"/>
    <property type="match status" value="1"/>
</dbReference>
<dbReference type="OrthoDB" id="664222at2"/>
<evidence type="ECO:0000256" key="1">
    <source>
        <dbReference type="PIRSR" id="PIRSR005902-1"/>
    </source>
</evidence>
<dbReference type="STRING" id="561061.SAMN05660862_0899"/>
<accession>A0A1X7IK40</accession>
<sequence length="220" mass="25620">MRSPFVNIHTHHYKENTAEEFSLLNIIVSKNYLIPQPCTLGIHPWYVDRNYEAQFDVLHQYGKQQNILAIGECGLDKLCDTEFHIQEHVFRKQIVIANCLNKPLIIHCVRAYQECIRILREEKVAVPVLFHGFDKKIELAEQLLGEGYYLSLGASLLTTKKDGLITGIPLDRIFLETDDKSSKIVDIYTYFCRVQKIDLNLLKEQVYKNFVDIFNYPLGR</sequence>
<keyword evidence="3" id="KW-1185">Reference proteome</keyword>
<dbReference type="Pfam" id="PF01026">
    <property type="entry name" value="TatD_DNase"/>
    <property type="match status" value="1"/>
</dbReference>
<feature type="binding site" evidence="1">
    <location>
        <position position="178"/>
    </location>
    <ligand>
        <name>a divalent metal cation</name>
        <dbReference type="ChEBI" id="CHEBI:60240"/>
        <label>1</label>
    </ligand>
</feature>
<dbReference type="InterPro" id="IPR032466">
    <property type="entry name" value="Metal_Hydrolase"/>
</dbReference>
<evidence type="ECO:0000313" key="3">
    <source>
        <dbReference type="Proteomes" id="UP000192980"/>
    </source>
</evidence>
<dbReference type="Gene3D" id="3.20.20.140">
    <property type="entry name" value="Metal-dependent hydrolases"/>
    <property type="match status" value="1"/>
</dbReference>
<feature type="binding site" evidence="1">
    <location>
        <position position="131"/>
    </location>
    <ligand>
        <name>a divalent metal cation</name>
        <dbReference type="ChEBI" id="CHEBI:60240"/>
        <label>2</label>
    </ligand>
</feature>
<proteinExistence type="predicted"/>
<dbReference type="GO" id="GO:0046872">
    <property type="term" value="F:metal ion binding"/>
    <property type="evidence" value="ECO:0007669"/>
    <property type="project" value="UniProtKB-KW"/>
</dbReference>
<dbReference type="RefSeq" id="WP_085471724.1">
    <property type="nucleotide sequence ID" value="NZ_FXAU01000001.1"/>
</dbReference>
<dbReference type="CDD" id="cd01310">
    <property type="entry name" value="TatD_DNAse"/>
    <property type="match status" value="1"/>
</dbReference>
<dbReference type="GO" id="GO:0016788">
    <property type="term" value="F:hydrolase activity, acting on ester bonds"/>
    <property type="evidence" value="ECO:0007669"/>
    <property type="project" value="InterPro"/>
</dbReference>
<reference evidence="2 3" key="1">
    <citation type="submission" date="2017-04" db="EMBL/GenBank/DDBJ databases">
        <authorList>
            <person name="Afonso C.L."/>
            <person name="Miller P.J."/>
            <person name="Scott M.A."/>
            <person name="Spackman E."/>
            <person name="Goraichik I."/>
            <person name="Dimitrov K.M."/>
            <person name="Suarez D.L."/>
            <person name="Swayne D.E."/>
        </authorList>
    </citation>
    <scope>NUCLEOTIDE SEQUENCE [LARGE SCALE GENOMIC DNA]</scope>
    <source>
        <strain evidence="2 3">DSM 22418</strain>
    </source>
</reference>
<dbReference type="InterPro" id="IPR001130">
    <property type="entry name" value="TatD-like"/>
</dbReference>
<gene>
    <name evidence="2" type="ORF">SAMN05660862_0899</name>
</gene>
<dbReference type="SUPFAM" id="SSF51556">
    <property type="entry name" value="Metallo-dependent hydrolases"/>
    <property type="match status" value="1"/>
</dbReference>
<dbReference type="Proteomes" id="UP000192980">
    <property type="component" value="Unassembled WGS sequence"/>
</dbReference>
<dbReference type="AlphaFoldDB" id="A0A1X7IK40"/>
<dbReference type="PANTHER" id="PTHR46124:SF2">
    <property type="entry name" value="D-AMINOACYL-TRNA DEACYLASE"/>
    <property type="match status" value="1"/>
</dbReference>
<organism evidence="2 3">
    <name type="scientific">Sphingobacterium psychroaquaticum</name>
    <dbReference type="NCBI Taxonomy" id="561061"/>
    <lineage>
        <taxon>Bacteria</taxon>
        <taxon>Pseudomonadati</taxon>
        <taxon>Bacteroidota</taxon>
        <taxon>Sphingobacteriia</taxon>
        <taxon>Sphingobacteriales</taxon>
        <taxon>Sphingobacteriaceae</taxon>
        <taxon>Sphingobacterium</taxon>
    </lineage>
</organism>
<dbReference type="PANTHER" id="PTHR46124">
    <property type="entry name" value="D-AMINOACYL-TRNA DEACYLASE"/>
    <property type="match status" value="1"/>
</dbReference>
<keyword evidence="1" id="KW-0479">Metal-binding</keyword>